<keyword evidence="7" id="KW-1185">Reference proteome</keyword>
<accession>A0ABS4PMI1</accession>
<dbReference type="PROSITE" id="PS01081">
    <property type="entry name" value="HTH_TETR_1"/>
    <property type="match status" value="1"/>
</dbReference>
<evidence type="ECO:0000256" key="3">
    <source>
        <dbReference type="ARBA" id="ARBA00023163"/>
    </source>
</evidence>
<name>A0ABS4PMI1_9PSEU</name>
<dbReference type="InterPro" id="IPR050109">
    <property type="entry name" value="HTH-type_TetR-like_transc_reg"/>
</dbReference>
<reference evidence="6 7" key="1">
    <citation type="submission" date="2021-03" db="EMBL/GenBank/DDBJ databases">
        <title>Sequencing the genomes of 1000 actinobacteria strains.</title>
        <authorList>
            <person name="Klenk H.-P."/>
        </authorList>
    </citation>
    <scope>NUCLEOTIDE SEQUENCE [LARGE SCALE GENOMIC DNA]</scope>
    <source>
        <strain evidence="6 7">DSM 45510</strain>
    </source>
</reference>
<feature type="DNA-binding region" description="H-T-H motif" evidence="4">
    <location>
        <begin position="36"/>
        <end position="55"/>
    </location>
</feature>
<dbReference type="PANTHER" id="PTHR30055">
    <property type="entry name" value="HTH-TYPE TRANSCRIPTIONAL REGULATOR RUTR"/>
    <property type="match status" value="1"/>
</dbReference>
<dbReference type="InterPro" id="IPR023772">
    <property type="entry name" value="DNA-bd_HTH_TetR-type_CS"/>
</dbReference>
<evidence type="ECO:0000256" key="1">
    <source>
        <dbReference type="ARBA" id="ARBA00023015"/>
    </source>
</evidence>
<proteinExistence type="predicted"/>
<keyword evidence="1" id="KW-0805">Transcription regulation</keyword>
<dbReference type="Gene3D" id="1.10.357.10">
    <property type="entry name" value="Tetracycline Repressor, domain 2"/>
    <property type="match status" value="1"/>
</dbReference>
<organism evidence="6 7">
    <name type="scientific">Amycolatopsis magusensis</name>
    <dbReference type="NCBI Taxonomy" id="882444"/>
    <lineage>
        <taxon>Bacteria</taxon>
        <taxon>Bacillati</taxon>
        <taxon>Actinomycetota</taxon>
        <taxon>Actinomycetes</taxon>
        <taxon>Pseudonocardiales</taxon>
        <taxon>Pseudonocardiaceae</taxon>
        <taxon>Amycolatopsis</taxon>
    </lineage>
</organism>
<gene>
    <name evidence="6" type="ORF">JOM49_001651</name>
</gene>
<dbReference type="PRINTS" id="PR00455">
    <property type="entry name" value="HTHTETR"/>
</dbReference>
<sequence length="203" mass="22212">MTNELGMRERKKLRTRNALIQGALRLFHDKGFDETTVAEIAATADISTRTFFSYFESKDDIVFYDERARLARSLELLTGRRPGEPPADLLRRVLSDGVLDTDLERAQLIASVPALQARELHLLFDTQRRLAHALHRACPRELDLVDAATAVGALVGAIKMAIAASRGRGDDAEEARKAAERAADIALAGLNSLSGNRAAAPDH</sequence>
<keyword evidence="2 4" id="KW-0238">DNA-binding</keyword>
<protein>
    <submittedName>
        <fullName evidence="6">AcrR family transcriptional regulator</fullName>
    </submittedName>
</protein>
<dbReference type="Proteomes" id="UP000741013">
    <property type="component" value="Unassembled WGS sequence"/>
</dbReference>
<evidence type="ECO:0000313" key="7">
    <source>
        <dbReference type="Proteomes" id="UP000741013"/>
    </source>
</evidence>
<dbReference type="InterPro" id="IPR001647">
    <property type="entry name" value="HTH_TetR"/>
</dbReference>
<dbReference type="EMBL" id="JAGGMS010000001">
    <property type="protein sequence ID" value="MBP2180125.1"/>
    <property type="molecule type" value="Genomic_DNA"/>
</dbReference>
<dbReference type="InterPro" id="IPR009057">
    <property type="entry name" value="Homeodomain-like_sf"/>
</dbReference>
<dbReference type="RefSeq" id="WP_209663741.1">
    <property type="nucleotide sequence ID" value="NZ_JAGGMS010000001.1"/>
</dbReference>
<comment type="caution">
    <text evidence="6">The sequence shown here is derived from an EMBL/GenBank/DDBJ whole genome shotgun (WGS) entry which is preliminary data.</text>
</comment>
<evidence type="ECO:0000256" key="2">
    <source>
        <dbReference type="ARBA" id="ARBA00023125"/>
    </source>
</evidence>
<feature type="domain" description="HTH tetR-type" evidence="5">
    <location>
        <begin position="13"/>
        <end position="73"/>
    </location>
</feature>
<evidence type="ECO:0000256" key="4">
    <source>
        <dbReference type="PROSITE-ProRule" id="PRU00335"/>
    </source>
</evidence>
<dbReference type="Gene3D" id="1.10.10.60">
    <property type="entry name" value="Homeodomain-like"/>
    <property type="match status" value="1"/>
</dbReference>
<keyword evidence="3" id="KW-0804">Transcription</keyword>
<dbReference type="SUPFAM" id="SSF46689">
    <property type="entry name" value="Homeodomain-like"/>
    <property type="match status" value="1"/>
</dbReference>
<evidence type="ECO:0000259" key="5">
    <source>
        <dbReference type="PROSITE" id="PS50977"/>
    </source>
</evidence>
<dbReference type="PANTHER" id="PTHR30055:SF234">
    <property type="entry name" value="HTH-TYPE TRANSCRIPTIONAL REGULATOR BETI"/>
    <property type="match status" value="1"/>
</dbReference>
<dbReference type="Pfam" id="PF00440">
    <property type="entry name" value="TetR_N"/>
    <property type="match status" value="1"/>
</dbReference>
<dbReference type="PROSITE" id="PS50977">
    <property type="entry name" value="HTH_TETR_2"/>
    <property type="match status" value="1"/>
</dbReference>
<evidence type="ECO:0000313" key="6">
    <source>
        <dbReference type="EMBL" id="MBP2180125.1"/>
    </source>
</evidence>